<dbReference type="InterPro" id="IPR057222">
    <property type="entry name" value="DUF7900"/>
</dbReference>
<evidence type="ECO:0000313" key="5">
    <source>
        <dbReference type="Proteomes" id="UP000886595"/>
    </source>
</evidence>
<comment type="caution">
    <text evidence="4">The sequence shown here is derived from an EMBL/GenBank/DDBJ whole genome shotgun (WGS) entry which is preliminary data.</text>
</comment>
<evidence type="ECO:0000256" key="2">
    <source>
        <dbReference type="SAM" id="Phobius"/>
    </source>
</evidence>
<dbReference type="AlphaFoldDB" id="A0A8X7PRZ7"/>
<evidence type="ECO:0000256" key="1">
    <source>
        <dbReference type="SAM" id="Coils"/>
    </source>
</evidence>
<feature type="transmembrane region" description="Helical" evidence="2">
    <location>
        <begin position="134"/>
        <end position="153"/>
    </location>
</feature>
<keyword evidence="2" id="KW-0472">Membrane</keyword>
<name>A0A8X7PRZ7_BRACI</name>
<evidence type="ECO:0000259" key="3">
    <source>
        <dbReference type="Pfam" id="PF25464"/>
    </source>
</evidence>
<proteinExistence type="predicted"/>
<feature type="domain" description="DUF7900" evidence="3">
    <location>
        <begin position="61"/>
        <end position="129"/>
    </location>
</feature>
<keyword evidence="5" id="KW-1185">Reference proteome</keyword>
<evidence type="ECO:0000313" key="4">
    <source>
        <dbReference type="EMBL" id="KAG2255938.1"/>
    </source>
</evidence>
<dbReference type="Proteomes" id="UP000886595">
    <property type="component" value="Unassembled WGS sequence"/>
</dbReference>
<keyword evidence="1" id="KW-0175">Coiled coil</keyword>
<keyword evidence="2" id="KW-1133">Transmembrane helix</keyword>
<keyword evidence="2" id="KW-0812">Transmembrane</keyword>
<accession>A0A8X7PRZ7</accession>
<dbReference type="PANTHER" id="PTHR33248">
    <property type="entry name" value="ZINC ION-BINDING PROTEIN"/>
    <property type="match status" value="1"/>
</dbReference>
<dbReference type="EMBL" id="JAAMPC010000015">
    <property type="protein sequence ID" value="KAG2255938.1"/>
    <property type="molecule type" value="Genomic_DNA"/>
</dbReference>
<organism evidence="4 5">
    <name type="scientific">Brassica carinata</name>
    <name type="common">Ethiopian mustard</name>
    <name type="synonym">Abyssinian cabbage</name>
    <dbReference type="NCBI Taxonomy" id="52824"/>
    <lineage>
        <taxon>Eukaryota</taxon>
        <taxon>Viridiplantae</taxon>
        <taxon>Streptophyta</taxon>
        <taxon>Embryophyta</taxon>
        <taxon>Tracheophyta</taxon>
        <taxon>Spermatophyta</taxon>
        <taxon>Magnoliopsida</taxon>
        <taxon>eudicotyledons</taxon>
        <taxon>Gunneridae</taxon>
        <taxon>Pentapetalae</taxon>
        <taxon>rosids</taxon>
        <taxon>malvids</taxon>
        <taxon>Brassicales</taxon>
        <taxon>Brassicaceae</taxon>
        <taxon>Brassiceae</taxon>
        <taxon>Brassica</taxon>
    </lineage>
</organism>
<dbReference type="OrthoDB" id="595554at2759"/>
<dbReference type="Pfam" id="PF25464">
    <property type="entry name" value="DUF7900"/>
    <property type="match status" value="1"/>
</dbReference>
<gene>
    <name evidence="4" type="ORF">Bca52824_075232</name>
</gene>
<protein>
    <recommendedName>
        <fullName evidence="3">DUF7900 domain-containing protein</fullName>
    </recommendedName>
</protein>
<feature type="coiled-coil region" evidence="1">
    <location>
        <begin position="69"/>
        <end position="96"/>
    </location>
</feature>
<reference evidence="4 5" key="1">
    <citation type="submission" date="2020-02" db="EMBL/GenBank/DDBJ databases">
        <authorList>
            <person name="Ma Q."/>
            <person name="Huang Y."/>
            <person name="Song X."/>
            <person name="Pei D."/>
        </authorList>
    </citation>
    <scope>NUCLEOTIDE SEQUENCE [LARGE SCALE GENOMIC DNA]</scope>
    <source>
        <strain evidence="4">Sxm20200214</strain>
        <tissue evidence="4">Leaf</tissue>
    </source>
</reference>
<sequence>MASSQHSSAGTMRSTGNYDGPVCHCSKSTSISIAWTDANPGRRFYKCDDHGFVDWSDKEPPCLWQKRSLLEARDKIRHLTEEIKNLRQALSRDSGQLGGVYISPSSTSNEALLKSIKEIVIGKHIQSEKKFKQLIIFFLVACLFCHSCYHLHYENLVNPQFLLRYCLCYNGTMCFLGY</sequence>